<accession>A0A518EL82</accession>
<dbReference type="Proteomes" id="UP000320390">
    <property type="component" value="Chromosome"/>
</dbReference>
<protein>
    <submittedName>
        <fullName evidence="1">Uncharacterized protein</fullName>
    </submittedName>
</protein>
<dbReference type="RefSeq" id="WP_145194288.1">
    <property type="nucleotide sequence ID" value="NZ_CP036434.1"/>
</dbReference>
<organism evidence="1 2">
    <name type="scientific">Saltatorellus ferox</name>
    <dbReference type="NCBI Taxonomy" id="2528018"/>
    <lineage>
        <taxon>Bacteria</taxon>
        <taxon>Pseudomonadati</taxon>
        <taxon>Planctomycetota</taxon>
        <taxon>Planctomycetia</taxon>
        <taxon>Planctomycetia incertae sedis</taxon>
        <taxon>Saltatorellus</taxon>
    </lineage>
</organism>
<dbReference type="AlphaFoldDB" id="A0A518EL82"/>
<proteinExistence type="predicted"/>
<gene>
    <name evidence="1" type="ORF">Poly30_03420</name>
</gene>
<reference evidence="1 2" key="1">
    <citation type="submission" date="2019-02" db="EMBL/GenBank/DDBJ databases">
        <title>Deep-cultivation of Planctomycetes and their phenomic and genomic characterization uncovers novel biology.</title>
        <authorList>
            <person name="Wiegand S."/>
            <person name="Jogler M."/>
            <person name="Boedeker C."/>
            <person name="Pinto D."/>
            <person name="Vollmers J."/>
            <person name="Rivas-Marin E."/>
            <person name="Kohn T."/>
            <person name="Peeters S.H."/>
            <person name="Heuer A."/>
            <person name="Rast P."/>
            <person name="Oberbeckmann S."/>
            <person name="Bunk B."/>
            <person name="Jeske O."/>
            <person name="Meyerdierks A."/>
            <person name="Storesund J.E."/>
            <person name="Kallscheuer N."/>
            <person name="Luecker S."/>
            <person name="Lage O.M."/>
            <person name="Pohl T."/>
            <person name="Merkel B.J."/>
            <person name="Hornburger P."/>
            <person name="Mueller R.-W."/>
            <person name="Bruemmer F."/>
            <person name="Labrenz M."/>
            <person name="Spormann A.M."/>
            <person name="Op den Camp H."/>
            <person name="Overmann J."/>
            <person name="Amann R."/>
            <person name="Jetten M.S.M."/>
            <person name="Mascher T."/>
            <person name="Medema M.H."/>
            <person name="Devos D.P."/>
            <person name="Kaster A.-K."/>
            <person name="Ovreas L."/>
            <person name="Rohde M."/>
            <person name="Galperin M.Y."/>
            <person name="Jogler C."/>
        </authorList>
    </citation>
    <scope>NUCLEOTIDE SEQUENCE [LARGE SCALE GENOMIC DNA]</scope>
    <source>
        <strain evidence="1 2">Poly30</strain>
    </source>
</reference>
<dbReference type="EMBL" id="CP036434">
    <property type="protein sequence ID" value="QDV04848.1"/>
    <property type="molecule type" value="Genomic_DNA"/>
</dbReference>
<keyword evidence="2" id="KW-1185">Reference proteome</keyword>
<evidence type="ECO:0000313" key="2">
    <source>
        <dbReference type="Proteomes" id="UP000320390"/>
    </source>
</evidence>
<sequence length="549" mass="57893">MTPLAPLFLLAAVPQQPPCLGPPQDVVPLSSSTAGYELGFVQIDGPSALAIGQSFSPSGVASVHVDTYEFSPLNGFWTAQATLTLPGRIGPPDGFGRTVDMEEDRAAFTILDAGQLSLLLLERDGSGNWAIDDILPSATNVIRHVRLSGDRVAMGVDANSRIEIWADAPSGWVLDGVIQEDPGTVFNFTTEFDLEGDRLVSNATARMRTYRRQAAGSWLLEPSHPNPPGYNLDPWFEPVLFADGRWSQVVRVQGGGDAIGFWRVSQDGLPTRAIFDGALPYSVLPGMTVQTDRAILDRGTLIAKSEFAGCFSTTPSNRPALAVIRVGEGDIPRYEGSVCMRTGGSTPSVVLGYDYGGGGLASTVTFPGSGLPDAVRFWSLVGADDDRNANCQHDGFEIAQNPLLDQNSNGILDSTEVRGSTDCVPLVPNSSGSIASLEVIGTEFHPTTDLGAVIDGLPAHAFGFLAVARTPAPVGPFGIYGLCIGSGPISAFGRYPAFQADGQGSAFASLPSSAFQGPAHVPGDTWGWQYIYRDGSGFGTGPAVRVTLE</sequence>
<evidence type="ECO:0000313" key="1">
    <source>
        <dbReference type="EMBL" id="QDV04848.1"/>
    </source>
</evidence>
<name>A0A518EL82_9BACT</name>